<name>A0A926QKY8_9BACL</name>
<accession>A0A926QKY8</accession>
<protein>
    <submittedName>
        <fullName evidence="1">Uncharacterized protein</fullName>
    </submittedName>
</protein>
<evidence type="ECO:0000313" key="2">
    <source>
        <dbReference type="Proteomes" id="UP000650466"/>
    </source>
</evidence>
<dbReference type="RefSeq" id="WP_188177097.1">
    <property type="nucleotide sequence ID" value="NZ_JACVVD010000010.1"/>
</dbReference>
<dbReference type="EMBL" id="JACVVD010000010">
    <property type="protein sequence ID" value="MBD0383321.1"/>
    <property type="molecule type" value="Genomic_DNA"/>
</dbReference>
<keyword evidence="2" id="KW-1185">Reference proteome</keyword>
<proteinExistence type="predicted"/>
<dbReference type="Proteomes" id="UP000650466">
    <property type="component" value="Unassembled WGS sequence"/>
</dbReference>
<dbReference type="AlphaFoldDB" id="A0A926QKY8"/>
<reference evidence="1" key="1">
    <citation type="submission" date="2020-09" db="EMBL/GenBank/DDBJ databases">
        <title>Draft Genome Sequence of Paenibacillus sp. WST5.</title>
        <authorList>
            <person name="Bao Z."/>
        </authorList>
    </citation>
    <scope>NUCLEOTIDE SEQUENCE</scope>
    <source>
        <strain evidence="1">WST5</strain>
    </source>
</reference>
<sequence length="183" mass="20393">MQAASFLRSKWIQMILIGVAVVLLSQTAYRFYLLLGPRQAHYTLAPSQSLQHEHFGGITLGQSIKKIKNVLPSPTIMRKQDNDNYHYYNVDNGAIVATKAGSEAIVRIMIAANAGSSRTTTKGIGIDSKADEIKTAYGEPSYRRSEQGATIFGYLDKEAMIALEFWLFDERVTMIRLDLAEMA</sequence>
<organism evidence="1 2">
    <name type="scientific">Paenibacillus sedimenti</name>
    <dbReference type="NCBI Taxonomy" id="2770274"/>
    <lineage>
        <taxon>Bacteria</taxon>
        <taxon>Bacillati</taxon>
        <taxon>Bacillota</taxon>
        <taxon>Bacilli</taxon>
        <taxon>Bacillales</taxon>
        <taxon>Paenibacillaceae</taxon>
        <taxon>Paenibacillus</taxon>
    </lineage>
</organism>
<comment type="caution">
    <text evidence="1">The sequence shown here is derived from an EMBL/GenBank/DDBJ whole genome shotgun (WGS) entry which is preliminary data.</text>
</comment>
<evidence type="ECO:0000313" key="1">
    <source>
        <dbReference type="EMBL" id="MBD0383321.1"/>
    </source>
</evidence>
<gene>
    <name evidence="1" type="ORF">ICC18_24785</name>
</gene>